<evidence type="ECO:0000313" key="5">
    <source>
        <dbReference type="EMBL" id="ROV59209.1"/>
    </source>
</evidence>
<dbReference type="SUPFAM" id="SSF48008">
    <property type="entry name" value="GntR ligand-binding domain-like"/>
    <property type="match status" value="1"/>
</dbReference>
<evidence type="ECO:0000256" key="3">
    <source>
        <dbReference type="ARBA" id="ARBA00023163"/>
    </source>
</evidence>
<dbReference type="RefSeq" id="WP_123782691.1">
    <property type="nucleotide sequence ID" value="NZ_RKIK01000049.1"/>
</dbReference>
<evidence type="ECO:0000313" key="6">
    <source>
        <dbReference type="Proteomes" id="UP000278792"/>
    </source>
</evidence>
<evidence type="ECO:0000256" key="1">
    <source>
        <dbReference type="ARBA" id="ARBA00023015"/>
    </source>
</evidence>
<evidence type="ECO:0000259" key="4">
    <source>
        <dbReference type="PROSITE" id="PS50949"/>
    </source>
</evidence>
<name>A0A3N3DXU0_9VIBR</name>
<dbReference type="Pfam" id="PF00392">
    <property type="entry name" value="GntR"/>
    <property type="match status" value="1"/>
</dbReference>
<keyword evidence="3" id="KW-0804">Transcription</keyword>
<dbReference type="SUPFAM" id="SSF46785">
    <property type="entry name" value="Winged helix' DNA-binding domain"/>
    <property type="match status" value="1"/>
</dbReference>
<sequence>MPSPTLTDKVAKMIRHDILVGNFAPSEKLVVADLKTRYDVGASPIREALVQLSWSKFVVVEPQKGCWVAPISANELTDLHDSLRIVSPVLLKQAITYGDESWELELLTAYHKLSRMKTMQDEYEWLEWQDRLFHFHHCLLNAASSKIMLSFFTELLTQLQRYQFHAINNGLNICNLNVDEYESIVKCVLAKDTDNAVQKYEQYVSSMVLQLDQAVSPAA</sequence>
<gene>
    <name evidence="5" type="ORF">EGH82_14930</name>
</gene>
<dbReference type="PROSITE" id="PS50949">
    <property type="entry name" value="HTH_GNTR"/>
    <property type="match status" value="1"/>
</dbReference>
<keyword evidence="2" id="KW-0238">DNA-binding</keyword>
<dbReference type="EMBL" id="RKIK01000049">
    <property type="protein sequence ID" value="ROV59209.1"/>
    <property type="molecule type" value="Genomic_DNA"/>
</dbReference>
<feature type="domain" description="HTH gntR-type" evidence="4">
    <location>
        <begin position="4"/>
        <end position="71"/>
    </location>
</feature>
<dbReference type="InterPro" id="IPR036390">
    <property type="entry name" value="WH_DNA-bd_sf"/>
</dbReference>
<comment type="caution">
    <text evidence="5">The sequence shown here is derived from an EMBL/GenBank/DDBJ whole genome shotgun (WGS) entry which is preliminary data.</text>
</comment>
<dbReference type="Proteomes" id="UP000278792">
    <property type="component" value="Unassembled WGS sequence"/>
</dbReference>
<dbReference type="InterPro" id="IPR000524">
    <property type="entry name" value="Tscrpt_reg_HTH_GntR"/>
</dbReference>
<dbReference type="InterPro" id="IPR008920">
    <property type="entry name" value="TF_FadR/GntR_C"/>
</dbReference>
<protein>
    <submittedName>
        <fullName evidence="5">GntR family transcriptional regulator</fullName>
    </submittedName>
</protein>
<keyword evidence="1" id="KW-0805">Transcription regulation</keyword>
<dbReference type="Pfam" id="PF07729">
    <property type="entry name" value="FCD"/>
    <property type="match status" value="1"/>
</dbReference>
<dbReference type="GO" id="GO:0003700">
    <property type="term" value="F:DNA-binding transcription factor activity"/>
    <property type="evidence" value="ECO:0007669"/>
    <property type="project" value="InterPro"/>
</dbReference>
<organism evidence="5 6">
    <name type="scientific">Vibrio ponticus</name>
    <dbReference type="NCBI Taxonomy" id="265668"/>
    <lineage>
        <taxon>Bacteria</taxon>
        <taxon>Pseudomonadati</taxon>
        <taxon>Pseudomonadota</taxon>
        <taxon>Gammaproteobacteria</taxon>
        <taxon>Vibrionales</taxon>
        <taxon>Vibrionaceae</taxon>
        <taxon>Vibrio</taxon>
    </lineage>
</organism>
<dbReference type="PANTHER" id="PTHR43537:SF20">
    <property type="entry name" value="HTH-TYPE TRANSCRIPTIONAL REPRESSOR GLAR"/>
    <property type="match status" value="1"/>
</dbReference>
<dbReference type="InterPro" id="IPR011711">
    <property type="entry name" value="GntR_C"/>
</dbReference>
<dbReference type="Gene3D" id="1.10.10.10">
    <property type="entry name" value="Winged helix-like DNA-binding domain superfamily/Winged helix DNA-binding domain"/>
    <property type="match status" value="1"/>
</dbReference>
<evidence type="ECO:0000256" key="2">
    <source>
        <dbReference type="ARBA" id="ARBA00023125"/>
    </source>
</evidence>
<dbReference type="Gene3D" id="1.20.120.530">
    <property type="entry name" value="GntR ligand-binding domain-like"/>
    <property type="match status" value="1"/>
</dbReference>
<dbReference type="InterPro" id="IPR036388">
    <property type="entry name" value="WH-like_DNA-bd_sf"/>
</dbReference>
<dbReference type="PANTHER" id="PTHR43537">
    <property type="entry name" value="TRANSCRIPTIONAL REGULATOR, GNTR FAMILY"/>
    <property type="match status" value="1"/>
</dbReference>
<dbReference type="GO" id="GO:0003677">
    <property type="term" value="F:DNA binding"/>
    <property type="evidence" value="ECO:0007669"/>
    <property type="project" value="UniProtKB-KW"/>
</dbReference>
<dbReference type="SMART" id="SM00345">
    <property type="entry name" value="HTH_GNTR"/>
    <property type="match status" value="1"/>
</dbReference>
<accession>A0A3N3DXU0</accession>
<reference evidence="5 6" key="1">
    <citation type="submission" date="2018-11" db="EMBL/GenBank/DDBJ databases">
        <title>Vibrio ponticus strain CAIM 1751 pathogenic for the snapper Lutjanus guttatus.</title>
        <authorList>
            <person name="Soto-Rodriguez S."/>
            <person name="Lozano-Olvera R."/>
            <person name="Gomez-Gil B."/>
        </authorList>
    </citation>
    <scope>NUCLEOTIDE SEQUENCE [LARGE SCALE GENOMIC DNA]</scope>
    <source>
        <strain evidence="5 6">CAIM 1751</strain>
    </source>
</reference>
<proteinExistence type="predicted"/>
<dbReference type="AlphaFoldDB" id="A0A3N3DXU0"/>